<organism evidence="1 2">
    <name type="scientific">Phytohabitans rumicis</name>
    <dbReference type="NCBI Taxonomy" id="1076125"/>
    <lineage>
        <taxon>Bacteria</taxon>
        <taxon>Bacillati</taxon>
        <taxon>Actinomycetota</taxon>
        <taxon>Actinomycetes</taxon>
        <taxon>Micromonosporales</taxon>
        <taxon>Micromonosporaceae</taxon>
    </lineage>
</organism>
<accession>A0A6V8L5A8</accession>
<gene>
    <name evidence="1" type="ORF">Prum_029090</name>
</gene>
<dbReference type="EMBL" id="BLPG01000001">
    <property type="protein sequence ID" value="GFJ89267.1"/>
    <property type="molecule type" value="Genomic_DNA"/>
</dbReference>
<evidence type="ECO:0000313" key="1">
    <source>
        <dbReference type="EMBL" id="GFJ89267.1"/>
    </source>
</evidence>
<sequence>MAPGQQLVVVGSERRVLPAWDGHVYPMVGVGSPTGTVISVPSPRTAAVRALADLPLDDLLEKLPTALGLAGRRKAYRGVFRYCLDPTALPDAGSGSPSTIPWCRSGCGRSAARC</sequence>
<name>A0A6V8L5A8_9ACTN</name>
<proteinExistence type="predicted"/>
<reference evidence="1 2" key="2">
    <citation type="submission" date="2020-03" db="EMBL/GenBank/DDBJ databases">
        <authorList>
            <person name="Ichikawa N."/>
            <person name="Kimura A."/>
            <person name="Kitahashi Y."/>
            <person name="Uohara A."/>
        </authorList>
    </citation>
    <scope>NUCLEOTIDE SEQUENCE [LARGE SCALE GENOMIC DNA]</scope>
    <source>
        <strain evidence="1 2">NBRC 108638</strain>
    </source>
</reference>
<evidence type="ECO:0000313" key="2">
    <source>
        <dbReference type="Proteomes" id="UP000482960"/>
    </source>
</evidence>
<dbReference type="AlphaFoldDB" id="A0A6V8L5A8"/>
<dbReference type="Proteomes" id="UP000482960">
    <property type="component" value="Unassembled WGS sequence"/>
</dbReference>
<keyword evidence="2" id="KW-1185">Reference proteome</keyword>
<protein>
    <submittedName>
        <fullName evidence="1">Uncharacterized protein</fullName>
    </submittedName>
</protein>
<comment type="caution">
    <text evidence="1">The sequence shown here is derived from an EMBL/GenBank/DDBJ whole genome shotgun (WGS) entry which is preliminary data.</text>
</comment>
<reference evidence="1 2" key="1">
    <citation type="submission" date="2020-03" db="EMBL/GenBank/DDBJ databases">
        <title>Whole genome shotgun sequence of Phytohabitans rumicis NBRC 108638.</title>
        <authorList>
            <person name="Komaki H."/>
            <person name="Tamura T."/>
        </authorList>
    </citation>
    <scope>NUCLEOTIDE SEQUENCE [LARGE SCALE GENOMIC DNA]</scope>
    <source>
        <strain evidence="1 2">NBRC 108638</strain>
    </source>
</reference>